<dbReference type="GO" id="GO:0008270">
    <property type="term" value="F:zinc ion binding"/>
    <property type="evidence" value="ECO:0007669"/>
    <property type="project" value="UniProtKB-UniRule"/>
</dbReference>
<keyword evidence="4 11" id="KW-0547">Nucleotide-binding</keyword>
<feature type="binding site" evidence="11">
    <location>
        <position position="312"/>
    </location>
    <ligand>
        <name>Zn(2+)</name>
        <dbReference type="ChEBI" id="CHEBI:29105"/>
        <label>1</label>
    </ligand>
</feature>
<dbReference type="AlphaFoldDB" id="A0A1G2FAV3"/>
<comment type="cofactor">
    <cofactor evidence="11">
        <name>Zn(2+)</name>
        <dbReference type="ChEBI" id="CHEBI:29105"/>
    </cofactor>
    <text evidence="11">Binds 2 zinc ions per subunit.</text>
</comment>
<dbReference type="GO" id="GO:0016787">
    <property type="term" value="F:hydrolase activity"/>
    <property type="evidence" value="ECO:0007669"/>
    <property type="project" value="UniProtKB-KW"/>
</dbReference>
<keyword evidence="1 11" id="KW-0639">Primosome</keyword>
<comment type="function">
    <text evidence="11">Initiates the restart of stalled replication forks, which reloads the replicative helicase on sites other than the origin of replication. Recognizes and binds to abandoned replication forks and remodels them to uncover a helicase loading site. Promotes assembly of the primosome at these replication forks.</text>
</comment>
<name>A0A1G2FAV3_9BACT</name>
<evidence type="ECO:0000256" key="11">
    <source>
        <dbReference type="HAMAP-Rule" id="MF_00983"/>
    </source>
</evidence>
<organism evidence="14 15">
    <name type="scientific">Candidatus Portnoybacteria bacterium RBG_19FT_COMBO_36_7</name>
    <dbReference type="NCBI Taxonomy" id="1801992"/>
    <lineage>
        <taxon>Bacteria</taxon>
        <taxon>Candidatus Portnoyibacteriota</taxon>
    </lineage>
</organism>
<dbReference type="GO" id="GO:0006270">
    <property type="term" value="P:DNA replication initiation"/>
    <property type="evidence" value="ECO:0007669"/>
    <property type="project" value="TreeGrafter"/>
</dbReference>
<evidence type="ECO:0000256" key="3">
    <source>
        <dbReference type="ARBA" id="ARBA00022723"/>
    </source>
</evidence>
<comment type="caution">
    <text evidence="14">The sequence shown here is derived from an EMBL/GenBank/DDBJ whole genome shotgun (WGS) entry which is preliminary data.</text>
</comment>
<dbReference type="GO" id="GO:0043138">
    <property type="term" value="F:3'-5' DNA helicase activity"/>
    <property type="evidence" value="ECO:0007669"/>
    <property type="project" value="TreeGrafter"/>
</dbReference>
<feature type="binding site" evidence="11">
    <location>
        <position position="315"/>
    </location>
    <ligand>
        <name>Zn(2+)</name>
        <dbReference type="ChEBI" id="CHEBI:29105"/>
        <label>1</label>
    </ligand>
</feature>
<dbReference type="GO" id="GO:0006310">
    <property type="term" value="P:DNA recombination"/>
    <property type="evidence" value="ECO:0007669"/>
    <property type="project" value="InterPro"/>
</dbReference>
<keyword evidence="6" id="KW-0347">Helicase</keyword>
<evidence type="ECO:0000256" key="1">
    <source>
        <dbReference type="ARBA" id="ARBA00022515"/>
    </source>
</evidence>
<dbReference type="STRING" id="1801992.A2Y98_02750"/>
<accession>A0A1G2FAV3</accession>
<protein>
    <recommendedName>
        <fullName evidence="11">Probable replication restart protein PriA</fullName>
    </recommendedName>
    <alternativeName>
        <fullName evidence="11">Putative ATP-dependent DNA helicase PriA</fullName>
    </alternativeName>
</protein>
<dbReference type="NCBIfam" id="TIGR00595">
    <property type="entry name" value="priA"/>
    <property type="match status" value="1"/>
</dbReference>
<keyword evidence="7 11" id="KW-0862">Zinc</keyword>
<dbReference type="EMBL" id="MHMW01000002">
    <property type="protein sequence ID" value="OGZ34691.1"/>
    <property type="molecule type" value="Genomic_DNA"/>
</dbReference>
<evidence type="ECO:0000256" key="2">
    <source>
        <dbReference type="ARBA" id="ARBA00022705"/>
    </source>
</evidence>
<dbReference type="PANTHER" id="PTHR30580:SF0">
    <property type="entry name" value="PRIMOSOMAL PROTEIN N"/>
    <property type="match status" value="1"/>
</dbReference>
<keyword evidence="2 11" id="KW-0235">DNA replication</keyword>
<dbReference type="InterPro" id="IPR041236">
    <property type="entry name" value="PriA_C"/>
</dbReference>
<evidence type="ECO:0000313" key="15">
    <source>
        <dbReference type="Proteomes" id="UP000179099"/>
    </source>
</evidence>
<comment type="caution">
    <text evidence="11">As this protein does not have any detectable helicase domains, it probably does not have helicase activity.</text>
</comment>
<dbReference type="Gene3D" id="3.40.50.300">
    <property type="entry name" value="P-loop containing nucleotide triphosphate hydrolases"/>
    <property type="match status" value="2"/>
</dbReference>
<dbReference type="GO" id="GO:0003677">
    <property type="term" value="F:DNA binding"/>
    <property type="evidence" value="ECO:0007669"/>
    <property type="project" value="UniProtKB-UniRule"/>
</dbReference>
<dbReference type="PANTHER" id="PTHR30580">
    <property type="entry name" value="PRIMOSOMAL PROTEIN N"/>
    <property type="match status" value="1"/>
</dbReference>
<dbReference type="InterPro" id="IPR041222">
    <property type="entry name" value="PriA_3primeBD"/>
</dbReference>
<evidence type="ECO:0000256" key="7">
    <source>
        <dbReference type="ARBA" id="ARBA00022833"/>
    </source>
</evidence>
<dbReference type="GO" id="GO:0006302">
    <property type="term" value="P:double-strand break repair"/>
    <property type="evidence" value="ECO:0007669"/>
    <property type="project" value="InterPro"/>
</dbReference>
<keyword evidence="8 11" id="KW-0067">ATP-binding</keyword>
<keyword evidence="3 11" id="KW-0479">Metal-binding</keyword>
<comment type="subunit">
    <text evidence="11">Component of the replication restart primosome.</text>
</comment>
<dbReference type="Pfam" id="PF17764">
    <property type="entry name" value="PriA_3primeBD"/>
    <property type="match status" value="1"/>
</dbReference>
<reference evidence="14 15" key="1">
    <citation type="journal article" date="2016" name="Nat. Commun.">
        <title>Thousands of microbial genomes shed light on interconnected biogeochemical processes in an aquifer system.</title>
        <authorList>
            <person name="Anantharaman K."/>
            <person name="Brown C.T."/>
            <person name="Hug L.A."/>
            <person name="Sharon I."/>
            <person name="Castelle C.J."/>
            <person name="Probst A.J."/>
            <person name="Thomas B.C."/>
            <person name="Singh A."/>
            <person name="Wilkins M.J."/>
            <person name="Karaoz U."/>
            <person name="Brodie E.L."/>
            <person name="Williams K.H."/>
            <person name="Hubbard S.S."/>
            <person name="Banfield J.F."/>
        </authorList>
    </citation>
    <scope>NUCLEOTIDE SEQUENCE [LARGE SCALE GENOMIC DNA]</scope>
</reference>
<dbReference type="GO" id="GO:0005524">
    <property type="term" value="F:ATP binding"/>
    <property type="evidence" value="ECO:0007669"/>
    <property type="project" value="UniProtKB-UniRule"/>
</dbReference>
<gene>
    <name evidence="11" type="primary">priA</name>
    <name evidence="14" type="ORF">A2Y98_02750</name>
</gene>
<dbReference type="Pfam" id="PF18074">
    <property type="entry name" value="PriA_C"/>
    <property type="match status" value="1"/>
</dbReference>
<sequence>MYLIEVAPLTKIPQQNPQILSYFSSHELSNGSLVLVPLGRRQEKAIVIESHLIRDHKLEIKDAQYELRPVKKILSYQPVLTPFQIKLALWLGQYYFASPGLFMKKMRVDKILNHNSKLKINKPQKLILFPTVSQLELRAKQCPKDKTVLIHSGLKQKQLKENWHKIALGQAQIILGTRLACFAPFLNLKEIEIQDETNPAHRSWDMFPYYRTHEIARNLAEIFGSKLTLKSNAPSIESFYFDEINSLKLKIDLKEGKNLIKTELIDLRQELKEGNYSIFSRAIQDAVGQAIKKNQQAILFLNRRGMATFILCRDCGYVAKCSNCYAPLTYHLARTDTSELKPLLVCHHCGSSAQPPSLCPKCGGHRIKAFGTGTQRVEIEARKIFKDAKILRLDSDTAQNAEEQNKILEDFRQKKADILIGTQMILNANLPKVPLAAIISADTLLHLPDFRSDEKTFQTINRVKNFTDSRLIIQTYNPKAQILQAAVKQDFSSFYKSETETRRALKYPPFSQMIKLSFAHKDAKYAGQEAKILSAKLTYQLKNSKILKDAVLEISDAVPAFISKEKGRYFWHIIIKVKSPWLAKKEERQKILDLRNKLLLAVPQNWKIDIDPETLL</sequence>
<feature type="binding site" evidence="11">
    <location>
        <position position="321"/>
    </location>
    <ligand>
        <name>Zn(2+)</name>
        <dbReference type="ChEBI" id="CHEBI:29105"/>
        <label>2</label>
    </ligand>
</feature>
<evidence type="ECO:0000256" key="4">
    <source>
        <dbReference type="ARBA" id="ARBA00022741"/>
    </source>
</evidence>
<keyword evidence="10" id="KW-0413">Isomerase</keyword>
<evidence type="ECO:0000256" key="6">
    <source>
        <dbReference type="ARBA" id="ARBA00022806"/>
    </source>
</evidence>
<dbReference type="InterPro" id="IPR027417">
    <property type="entry name" value="P-loop_NTPase"/>
</dbReference>
<keyword evidence="9 11" id="KW-0238">DNA-binding</keyword>
<dbReference type="InterPro" id="IPR005259">
    <property type="entry name" value="PriA"/>
</dbReference>
<proteinExistence type="inferred from homology"/>
<dbReference type="GO" id="GO:0006269">
    <property type="term" value="P:DNA replication, synthesis of primer"/>
    <property type="evidence" value="ECO:0007669"/>
    <property type="project" value="UniProtKB-KW"/>
</dbReference>
<dbReference type="InterPro" id="IPR042115">
    <property type="entry name" value="PriA_3primeBD_sf"/>
</dbReference>
<feature type="domain" description="Primosomal protein N' 3' DNA-binding" evidence="12">
    <location>
        <begin position="17"/>
        <end position="106"/>
    </location>
</feature>
<feature type="binding site" evidence="11">
    <location>
        <position position="324"/>
    </location>
    <ligand>
        <name>Zn(2+)</name>
        <dbReference type="ChEBI" id="CHEBI:29105"/>
        <label>2</label>
    </ligand>
</feature>
<feature type="binding site" evidence="11">
    <location>
        <position position="346"/>
    </location>
    <ligand>
        <name>Zn(2+)</name>
        <dbReference type="ChEBI" id="CHEBI:29105"/>
        <label>2</label>
    </ligand>
</feature>
<comment type="similarity">
    <text evidence="11">Belongs to the helicase family. PriA subfamily.</text>
</comment>
<feature type="binding site" evidence="11">
    <location>
        <position position="349"/>
    </location>
    <ligand>
        <name>Zn(2+)</name>
        <dbReference type="ChEBI" id="CHEBI:29105"/>
        <label>2</label>
    </ligand>
</feature>
<evidence type="ECO:0000256" key="10">
    <source>
        <dbReference type="ARBA" id="ARBA00023235"/>
    </source>
</evidence>
<evidence type="ECO:0000259" key="13">
    <source>
        <dbReference type="Pfam" id="PF18074"/>
    </source>
</evidence>
<keyword evidence="5" id="KW-0378">Hydrolase</keyword>
<evidence type="ECO:0000256" key="9">
    <source>
        <dbReference type="ARBA" id="ARBA00023125"/>
    </source>
</evidence>
<feature type="binding site" evidence="11">
    <location>
        <position position="359"/>
    </location>
    <ligand>
        <name>Zn(2+)</name>
        <dbReference type="ChEBI" id="CHEBI:29105"/>
        <label>1</label>
    </ligand>
</feature>
<evidence type="ECO:0000313" key="14">
    <source>
        <dbReference type="EMBL" id="OGZ34691.1"/>
    </source>
</evidence>
<dbReference type="Gene3D" id="3.40.1440.60">
    <property type="entry name" value="PriA, 3(prime) DNA-binding domain"/>
    <property type="match status" value="1"/>
</dbReference>
<evidence type="ECO:0000256" key="8">
    <source>
        <dbReference type="ARBA" id="ARBA00022840"/>
    </source>
</evidence>
<dbReference type="SUPFAM" id="SSF52540">
    <property type="entry name" value="P-loop containing nucleoside triphosphate hydrolases"/>
    <property type="match status" value="1"/>
</dbReference>
<evidence type="ECO:0000256" key="5">
    <source>
        <dbReference type="ARBA" id="ARBA00022801"/>
    </source>
</evidence>
<feature type="binding site" evidence="11">
    <location>
        <position position="362"/>
    </location>
    <ligand>
        <name>Zn(2+)</name>
        <dbReference type="ChEBI" id="CHEBI:29105"/>
        <label>1</label>
    </ligand>
</feature>
<evidence type="ECO:0000259" key="12">
    <source>
        <dbReference type="Pfam" id="PF17764"/>
    </source>
</evidence>
<dbReference type="GO" id="GO:1990077">
    <property type="term" value="C:primosome complex"/>
    <property type="evidence" value="ECO:0007669"/>
    <property type="project" value="UniProtKB-UniRule"/>
</dbReference>
<feature type="domain" description="Primosomal protein N C-terminal" evidence="13">
    <location>
        <begin position="509"/>
        <end position="612"/>
    </location>
</feature>
<dbReference type="HAMAP" id="MF_00983">
    <property type="entry name" value="PriA"/>
    <property type="match status" value="1"/>
</dbReference>
<dbReference type="Proteomes" id="UP000179099">
    <property type="component" value="Unassembled WGS sequence"/>
</dbReference>